<proteinExistence type="predicted"/>
<dbReference type="PANTHER" id="PTHR31005">
    <property type="entry name" value="DUF4139 DOMAIN-CONTAINING PROTEIN"/>
    <property type="match status" value="1"/>
</dbReference>
<feature type="region of interest" description="Disordered" evidence="1">
    <location>
        <begin position="311"/>
        <end position="348"/>
    </location>
</feature>
<dbReference type="OrthoDB" id="10068793at2759"/>
<dbReference type="InterPro" id="IPR011935">
    <property type="entry name" value="CHP02231"/>
</dbReference>
<organism evidence="4 5">
    <name type="scientific">Lentinus brumalis</name>
    <dbReference type="NCBI Taxonomy" id="2498619"/>
    <lineage>
        <taxon>Eukaryota</taxon>
        <taxon>Fungi</taxon>
        <taxon>Dikarya</taxon>
        <taxon>Basidiomycota</taxon>
        <taxon>Agaricomycotina</taxon>
        <taxon>Agaricomycetes</taxon>
        <taxon>Polyporales</taxon>
        <taxon>Polyporaceae</taxon>
        <taxon>Lentinus</taxon>
    </lineage>
</organism>
<dbReference type="AlphaFoldDB" id="A0A371CR27"/>
<dbReference type="EMBL" id="KZ857477">
    <property type="protein sequence ID" value="RDX42746.1"/>
    <property type="molecule type" value="Genomic_DNA"/>
</dbReference>
<dbReference type="Pfam" id="PF13598">
    <property type="entry name" value="DUF4139"/>
    <property type="match status" value="1"/>
</dbReference>
<sequence length="596" mass="65276">MSTVHKISLSAADYPLRTVTIFQSSTAELTREITVDLKSGRNVLEITGISSRVDKESPRIHGLGADTRVFDISCDTNLASAPGPRNRQDAQAVKELTSKISAVELERELCQNEEVMLDDATIIQSLANGKPTELNEFMDSVLRRKRATMQAFRDYSEQITALKKELWLLTDANKGEISGRVIATIISKRECKVAFQLTYLVTGASWTPYYDLHATTSEGRPSSMVSLLYCANITQNTGEDWTDTVLTLSTANSQALRTLSVPVLDPLKVSPEVPVPPQQAPVPAIPTPSPMHLQPDLSGPAPVYPQILRSGRTRQTARRANTTAIVQADTDESVEKDDGTSAPPTTVDRSPLSLSYRVEGLVILPSDGVAHKVSIAMLDFTADLRYVCVPRKNTSAFIEAMIKNTSEYELLPGPVRVFMDDGFVTKTSLDLISVNESFDCVLGIDTALRVTYSQKSHTEHEPARSFAEPTKTTTRTITVTATNGHTFDIPKLLIPDVIPLGNEDANIKVMLRKPDGLAQIKDGEEITVSSMGDVKEVKARWSKVDNGKGGEKDGMYEWVCAVPAGKKVSVEAEWAIKAPSNVKWEESVNKDTAQKN</sequence>
<evidence type="ECO:0000259" key="2">
    <source>
        <dbReference type="Pfam" id="PF13598"/>
    </source>
</evidence>
<feature type="domain" description="DUF4140" evidence="3">
    <location>
        <begin position="19"/>
        <end position="117"/>
    </location>
</feature>
<feature type="domain" description="DUF4139" evidence="2">
    <location>
        <begin position="196"/>
        <end position="579"/>
    </location>
</feature>
<dbReference type="STRING" id="139420.A0A371CR27"/>
<reference evidence="4 5" key="1">
    <citation type="journal article" date="2018" name="Biotechnol. Biofuels">
        <title>Integrative visual omics of the white-rot fungus Polyporus brumalis exposes the biotechnological potential of its oxidative enzymes for delignifying raw plant biomass.</title>
        <authorList>
            <person name="Miyauchi S."/>
            <person name="Rancon A."/>
            <person name="Drula E."/>
            <person name="Hage H."/>
            <person name="Chaduli D."/>
            <person name="Favel A."/>
            <person name="Grisel S."/>
            <person name="Henrissat B."/>
            <person name="Herpoel-Gimbert I."/>
            <person name="Ruiz-Duenas F.J."/>
            <person name="Chevret D."/>
            <person name="Hainaut M."/>
            <person name="Lin J."/>
            <person name="Wang M."/>
            <person name="Pangilinan J."/>
            <person name="Lipzen A."/>
            <person name="Lesage-Meessen L."/>
            <person name="Navarro D."/>
            <person name="Riley R."/>
            <person name="Grigoriev I.V."/>
            <person name="Zhou S."/>
            <person name="Raouche S."/>
            <person name="Rosso M.N."/>
        </authorList>
    </citation>
    <scope>NUCLEOTIDE SEQUENCE [LARGE SCALE GENOMIC DNA]</scope>
    <source>
        <strain evidence="4 5">BRFM 1820</strain>
    </source>
</reference>
<protein>
    <recommendedName>
        <fullName evidence="6">DUF4139 domain-containing protein</fullName>
    </recommendedName>
</protein>
<dbReference type="Proteomes" id="UP000256964">
    <property type="component" value="Unassembled WGS sequence"/>
</dbReference>
<evidence type="ECO:0000313" key="5">
    <source>
        <dbReference type="Proteomes" id="UP000256964"/>
    </source>
</evidence>
<evidence type="ECO:0000313" key="4">
    <source>
        <dbReference type="EMBL" id="RDX42746.1"/>
    </source>
</evidence>
<gene>
    <name evidence="4" type="ORF">OH76DRAFT_1410820</name>
</gene>
<dbReference type="Pfam" id="PF13600">
    <property type="entry name" value="DUF4140"/>
    <property type="match status" value="1"/>
</dbReference>
<dbReference type="InterPro" id="IPR025554">
    <property type="entry name" value="DUF4140"/>
</dbReference>
<dbReference type="PANTHER" id="PTHR31005:SF8">
    <property type="entry name" value="DUF4139 DOMAIN-CONTAINING PROTEIN"/>
    <property type="match status" value="1"/>
</dbReference>
<keyword evidence="5" id="KW-1185">Reference proteome</keyword>
<dbReference type="NCBIfam" id="TIGR02231">
    <property type="entry name" value="mucoidy inhibitor MuiA family protein"/>
    <property type="match status" value="1"/>
</dbReference>
<evidence type="ECO:0000259" key="3">
    <source>
        <dbReference type="Pfam" id="PF13600"/>
    </source>
</evidence>
<accession>A0A371CR27</accession>
<evidence type="ECO:0000256" key="1">
    <source>
        <dbReference type="SAM" id="MobiDB-lite"/>
    </source>
</evidence>
<name>A0A371CR27_9APHY</name>
<dbReference type="InterPro" id="IPR037291">
    <property type="entry name" value="DUF4139"/>
</dbReference>
<evidence type="ECO:0008006" key="6">
    <source>
        <dbReference type="Google" id="ProtNLM"/>
    </source>
</evidence>